<name>A0ABN8BFH8_CHISP</name>
<dbReference type="InterPro" id="IPR042771">
    <property type="entry name" value="GTF3C6-like"/>
</dbReference>
<dbReference type="InterPro" id="IPR019481">
    <property type="entry name" value="TFIIIC_triple_barrel"/>
</dbReference>
<dbReference type="PANTHER" id="PTHR21860:SF2">
    <property type="entry name" value="GENERAL TRANSCRIPTION FACTOR 3C POLYPEPTIDE 6"/>
    <property type="match status" value="1"/>
</dbReference>
<protein>
    <recommendedName>
        <fullName evidence="1">Transcription factor TFIIIC triple barrel domain-containing protein</fullName>
    </recommendedName>
</protein>
<dbReference type="PANTHER" id="PTHR21860">
    <property type="entry name" value="TRANSCRIPTION INITIATION FACTOR IIIC TFIIIC , POLYPEPTIDE 6-RELATED"/>
    <property type="match status" value="1"/>
</dbReference>
<sequence length="154" mass="17711">MTQCTSDSEEELLLYFELGDDVDIEQFKNINVLGVNSKNPIVQMDDTVFIGKYENPLGTYMFFKDVPPPISEDPVFDQVPAKNLEYLSKTRKLIKMEHTYITPNNMEGNSGNETQSLNTIEPVTFESYEKAIENFKTYWESISSGENLKMELNK</sequence>
<evidence type="ECO:0000313" key="3">
    <source>
        <dbReference type="Proteomes" id="UP001153292"/>
    </source>
</evidence>
<organism evidence="2 3">
    <name type="scientific">Chilo suppressalis</name>
    <name type="common">Asiatic rice borer moth</name>
    <dbReference type="NCBI Taxonomy" id="168631"/>
    <lineage>
        <taxon>Eukaryota</taxon>
        <taxon>Metazoa</taxon>
        <taxon>Ecdysozoa</taxon>
        <taxon>Arthropoda</taxon>
        <taxon>Hexapoda</taxon>
        <taxon>Insecta</taxon>
        <taxon>Pterygota</taxon>
        <taxon>Neoptera</taxon>
        <taxon>Endopterygota</taxon>
        <taxon>Lepidoptera</taxon>
        <taxon>Glossata</taxon>
        <taxon>Ditrysia</taxon>
        <taxon>Pyraloidea</taxon>
        <taxon>Crambidae</taxon>
        <taxon>Crambinae</taxon>
        <taxon>Chilo</taxon>
    </lineage>
</organism>
<dbReference type="Gene3D" id="2.60.40.4370">
    <property type="match status" value="1"/>
</dbReference>
<proteinExistence type="predicted"/>
<gene>
    <name evidence="2" type="ORF">CHILSU_LOCUS9206</name>
</gene>
<evidence type="ECO:0000259" key="1">
    <source>
        <dbReference type="Pfam" id="PF10419"/>
    </source>
</evidence>
<evidence type="ECO:0000313" key="2">
    <source>
        <dbReference type="EMBL" id="CAH0405836.1"/>
    </source>
</evidence>
<reference evidence="2" key="1">
    <citation type="submission" date="2021-12" db="EMBL/GenBank/DDBJ databases">
        <authorList>
            <person name="King R."/>
        </authorList>
    </citation>
    <scope>NUCLEOTIDE SEQUENCE</scope>
</reference>
<keyword evidence="3" id="KW-1185">Reference proteome</keyword>
<accession>A0ABN8BFH8</accession>
<dbReference type="EMBL" id="OU963898">
    <property type="protein sequence ID" value="CAH0405836.1"/>
    <property type="molecule type" value="Genomic_DNA"/>
</dbReference>
<dbReference type="Pfam" id="PF10419">
    <property type="entry name" value="TFIIIC_sub6"/>
    <property type="match status" value="1"/>
</dbReference>
<feature type="domain" description="Transcription factor TFIIIC triple barrel" evidence="1">
    <location>
        <begin position="9"/>
        <end position="101"/>
    </location>
</feature>
<dbReference type="Proteomes" id="UP001153292">
    <property type="component" value="Chromosome 5"/>
</dbReference>